<dbReference type="RefSeq" id="WP_087201320.1">
    <property type="nucleotide sequence ID" value="NZ_CP173660.1"/>
</dbReference>
<name>A0ABS7L772_9FIRM</name>
<accession>A0ABS7L772</accession>
<organism evidence="3 4">
    <name type="scientific">Sellimonas caecigallum</name>
    <dbReference type="NCBI Taxonomy" id="2592333"/>
    <lineage>
        <taxon>Bacteria</taxon>
        <taxon>Bacillati</taxon>
        <taxon>Bacillota</taxon>
        <taxon>Clostridia</taxon>
        <taxon>Lachnospirales</taxon>
        <taxon>Lachnospiraceae</taxon>
        <taxon>Sellimonas</taxon>
    </lineage>
</organism>
<dbReference type="Gene3D" id="1.10.260.40">
    <property type="entry name" value="lambda repressor-like DNA-binding domains"/>
    <property type="match status" value="1"/>
</dbReference>
<dbReference type="EMBL" id="VIRV01000009">
    <property type="protein sequence ID" value="MBY0758911.1"/>
    <property type="molecule type" value="Genomic_DNA"/>
</dbReference>
<evidence type="ECO:0000259" key="2">
    <source>
        <dbReference type="PROSITE" id="PS50943"/>
    </source>
</evidence>
<dbReference type="InterPro" id="IPR001387">
    <property type="entry name" value="Cro/C1-type_HTH"/>
</dbReference>
<keyword evidence="4" id="KW-1185">Reference proteome</keyword>
<dbReference type="InterPro" id="IPR036073">
    <property type="entry name" value="Desulfoferrodoxin_Fe-bd_dom_sf"/>
</dbReference>
<dbReference type="PANTHER" id="PTHR46558">
    <property type="entry name" value="TRACRIPTIONAL REGULATORY PROTEIN-RELATED-RELATED"/>
    <property type="match status" value="1"/>
</dbReference>
<dbReference type="InterPro" id="IPR010982">
    <property type="entry name" value="Lambda_DNA-bd_dom_sf"/>
</dbReference>
<dbReference type="SUPFAM" id="SSF47413">
    <property type="entry name" value="lambda repressor-like DNA-binding domains"/>
    <property type="match status" value="1"/>
</dbReference>
<dbReference type="SUPFAM" id="SSF49367">
    <property type="entry name" value="Superoxide reductase-like"/>
    <property type="match status" value="1"/>
</dbReference>
<feature type="domain" description="HTH cro/C1-type" evidence="2">
    <location>
        <begin position="9"/>
        <end position="63"/>
    </location>
</feature>
<dbReference type="PROSITE" id="PS50943">
    <property type="entry name" value="HTH_CROC1"/>
    <property type="match status" value="1"/>
</dbReference>
<comment type="caution">
    <text evidence="3">The sequence shown here is derived from an EMBL/GenBank/DDBJ whole genome shotgun (WGS) entry which is preliminary data.</text>
</comment>
<keyword evidence="1" id="KW-0238">DNA-binding</keyword>
<dbReference type="Proteomes" id="UP000779049">
    <property type="component" value="Unassembled WGS sequence"/>
</dbReference>
<sequence>MSYVTGNTIRNLREKHGITQKKLAEIINVSDKTVSKWETNKGLPDIGIIEELAKALGVSVTELLTGDLKTNENVSGNMKKVQFYICPICGNIITAVGEGNYTCCGITLPKQEAETADETHMIFVETIDNEYSVTMHHPMRKDHYVSFIAYITSDSAEIIKLYPEQDISVRFRKKGRGILYFYCNRHGLYKKYI</sequence>
<dbReference type="Pfam" id="PF01381">
    <property type="entry name" value="HTH_3"/>
    <property type="match status" value="1"/>
</dbReference>
<evidence type="ECO:0000256" key="1">
    <source>
        <dbReference type="ARBA" id="ARBA00023125"/>
    </source>
</evidence>
<reference evidence="3 4" key="1">
    <citation type="journal article" date="2020" name="New Microbes New Infect">
        <title>Sellimonas caecigallum sp. nov., description and genome sequence of a new member of the Sellimonas genus isolated from the cecum of feral chicken.</title>
        <authorList>
            <person name="Wongkuna S."/>
            <person name="Ghimire S."/>
            <person name="Antony L."/>
            <person name="Chankhamhaengdecha S."/>
            <person name="Janvilisri T."/>
            <person name="Scaria J."/>
        </authorList>
    </citation>
    <scope>NUCLEOTIDE SEQUENCE [LARGE SCALE GENOMIC DNA]</scope>
    <source>
        <strain evidence="3 4">SW451</strain>
    </source>
</reference>
<dbReference type="Gene3D" id="2.60.40.730">
    <property type="entry name" value="SOR catalytic domain"/>
    <property type="match status" value="1"/>
</dbReference>
<gene>
    <name evidence="3" type="ORF">FLB61_07405</name>
</gene>
<dbReference type="PANTHER" id="PTHR46558:SF4">
    <property type="entry name" value="DNA-BIDING PHAGE PROTEIN"/>
    <property type="match status" value="1"/>
</dbReference>
<dbReference type="InterPro" id="IPR002742">
    <property type="entry name" value="Desulfoferrodoxin_Fe-bd_dom"/>
</dbReference>
<protein>
    <submittedName>
        <fullName evidence="3">Helix-turn-helix domain-containing protein</fullName>
    </submittedName>
</protein>
<evidence type="ECO:0000313" key="3">
    <source>
        <dbReference type="EMBL" id="MBY0758911.1"/>
    </source>
</evidence>
<proteinExistence type="predicted"/>
<dbReference type="Pfam" id="PF01880">
    <property type="entry name" value="Desulfoferrodox"/>
    <property type="match status" value="1"/>
</dbReference>
<dbReference type="SMART" id="SM00530">
    <property type="entry name" value="HTH_XRE"/>
    <property type="match status" value="1"/>
</dbReference>
<dbReference type="CDD" id="cd00093">
    <property type="entry name" value="HTH_XRE"/>
    <property type="match status" value="1"/>
</dbReference>
<evidence type="ECO:0000313" key="4">
    <source>
        <dbReference type="Proteomes" id="UP000779049"/>
    </source>
</evidence>